<dbReference type="PANTHER" id="PTHR43794">
    <property type="entry name" value="AMINOHYDROLASE SSNA-RELATED"/>
    <property type="match status" value="1"/>
</dbReference>
<feature type="signal peptide" evidence="1">
    <location>
        <begin position="1"/>
        <end position="26"/>
    </location>
</feature>
<feature type="chain" id="PRO_5047479029" evidence="1">
    <location>
        <begin position="27"/>
        <end position="475"/>
    </location>
</feature>
<dbReference type="InterPro" id="IPR011059">
    <property type="entry name" value="Metal-dep_hydrolase_composite"/>
</dbReference>
<evidence type="ECO:0000313" key="3">
    <source>
        <dbReference type="EMBL" id="GHH30234.1"/>
    </source>
</evidence>
<protein>
    <submittedName>
        <fullName evidence="3">Amidohydrolase</fullName>
    </submittedName>
</protein>
<dbReference type="Gene3D" id="2.30.40.10">
    <property type="entry name" value="Urease, subunit C, domain 1"/>
    <property type="match status" value="1"/>
</dbReference>
<dbReference type="Pfam" id="PF01979">
    <property type="entry name" value="Amidohydro_1"/>
    <property type="match status" value="1"/>
</dbReference>
<accession>A0ABQ3M128</accession>
<dbReference type="RefSeq" id="WP_191295986.1">
    <property type="nucleotide sequence ID" value="NZ_BNAR01000001.1"/>
</dbReference>
<dbReference type="InterPro" id="IPR006680">
    <property type="entry name" value="Amidohydro-rel"/>
</dbReference>
<organism evidence="3 4">
    <name type="scientific">Lentzea cavernae</name>
    <dbReference type="NCBI Taxonomy" id="2020703"/>
    <lineage>
        <taxon>Bacteria</taxon>
        <taxon>Bacillati</taxon>
        <taxon>Actinomycetota</taxon>
        <taxon>Actinomycetes</taxon>
        <taxon>Pseudonocardiales</taxon>
        <taxon>Pseudonocardiaceae</taxon>
        <taxon>Lentzea</taxon>
    </lineage>
</organism>
<evidence type="ECO:0000256" key="1">
    <source>
        <dbReference type="SAM" id="SignalP"/>
    </source>
</evidence>
<dbReference type="PROSITE" id="PS51318">
    <property type="entry name" value="TAT"/>
    <property type="match status" value="1"/>
</dbReference>
<feature type="domain" description="Amidohydrolase-related" evidence="2">
    <location>
        <begin position="87"/>
        <end position="438"/>
    </location>
</feature>
<dbReference type="EMBL" id="BNAR01000001">
    <property type="protein sequence ID" value="GHH30234.1"/>
    <property type="molecule type" value="Genomic_DNA"/>
</dbReference>
<dbReference type="InterPro" id="IPR006311">
    <property type="entry name" value="TAT_signal"/>
</dbReference>
<keyword evidence="1" id="KW-0732">Signal</keyword>
<dbReference type="Proteomes" id="UP000605568">
    <property type="component" value="Unassembled WGS sequence"/>
</dbReference>
<dbReference type="InterPro" id="IPR050287">
    <property type="entry name" value="MTA/SAH_deaminase"/>
</dbReference>
<gene>
    <name evidence="3" type="ORF">GCM10017774_07540</name>
</gene>
<proteinExistence type="predicted"/>
<dbReference type="InterPro" id="IPR032466">
    <property type="entry name" value="Metal_Hydrolase"/>
</dbReference>
<evidence type="ECO:0000259" key="2">
    <source>
        <dbReference type="Pfam" id="PF01979"/>
    </source>
</evidence>
<keyword evidence="4" id="KW-1185">Reference proteome</keyword>
<dbReference type="SUPFAM" id="SSF51556">
    <property type="entry name" value="Metallo-dependent hydrolases"/>
    <property type="match status" value="1"/>
</dbReference>
<evidence type="ECO:0000313" key="4">
    <source>
        <dbReference type="Proteomes" id="UP000605568"/>
    </source>
</evidence>
<comment type="caution">
    <text evidence="3">The sequence shown here is derived from an EMBL/GenBank/DDBJ whole genome shotgun (WGS) entry which is preliminary data.</text>
</comment>
<dbReference type="Gene3D" id="3.20.20.140">
    <property type="entry name" value="Metal-dependent hydrolases"/>
    <property type="match status" value="1"/>
</dbReference>
<sequence>MINRRTLTKSLGVALAATATGGVASADTTSDTRRNRYLIRNGAVVTADPALGVLPRADVLVDDGRIVAVGREVTARGAKVVDASDMIVMPGFVNTHFHMWSALGRNFVADGFPYFAAKRATSTLYSAEDVYRSVLLGLAELANAGVTTVHNWSNNTRSPAHADAELRAHRDGLLRARFSYGHVDQMSRDAPMDFTDVDRVRQQYFAGGTAFDGLVHLGVAVRGLSQSAEPAFFADMDAVVGRGLPVAIHAGQAPPRIVDAADYERRGWLGPRTLLCHYVTASDSDMEIMARTGTPLSWSPHSEFRLGTAGDPRDALLRFRRAGVPVSLSSDATSIAPSDMFEAMRLVWNTGIPWAGTPSAGLPEVGFRDVLQMATLNGARALGLGDVTGSITAGKRADVILVRANDINLAPGGLFETTLVQAATAANVDTVFSDGRIVKRGGRLVAYDVDRIVRDARTSSLRIRTSAGGILTPPS</sequence>
<name>A0ABQ3M128_9PSEU</name>
<reference evidence="4" key="1">
    <citation type="journal article" date="2019" name="Int. J. Syst. Evol. Microbiol.">
        <title>The Global Catalogue of Microorganisms (GCM) 10K type strain sequencing project: providing services to taxonomists for standard genome sequencing and annotation.</title>
        <authorList>
            <consortium name="The Broad Institute Genomics Platform"/>
            <consortium name="The Broad Institute Genome Sequencing Center for Infectious Disease"/>
            <person name="Wu L."/>
            <person name="Ma J."/>
        </authorList>
    </citation>
    <scope>NUCLEOTIDE SEQUENCE [LARGE SCALE GENOMIC DNA]</scope>
    <source>
        <strain evidence="4">CGMCC 4.7367</strain>
    </source>
</reference>
<dbReference type="PANTHER" id="PTHR43794:SF5">
    <property type="entry name" value="CHLOROHYDROLASE FAMILY PROTEIN"/>
    <property type="match status" value="1"/>
</dbReference>
<dbReference type="SUPFAM" id="SSF51338">
    <property type="entry name" value="Composite domain of metallo-dependent hydrolases"/>
    <property type="match status" value="1"/>
</dbReference>